<dbReference type="PANTHER" id="PTHR31727:SF6">
    <property type="entry name" value="OLEOYL-ACYL CARRIER PROTEIN THIOESTERASE 1, CHLOROPLASTIC"/>
    <property type="match status" value="1"/>
</dbReference>
<keyword evidence="2" id="KW-0444">Lipid biosynthesis</keyword>
<dbReference type="KEGG" id="ril:CRIB_940"/>
<comment type="similarity">
    <text evidence="1">Belongs to the acyl-ACP thioesterase family.</text>
</comment>
<keyword evidence="4" id="KW-0276">Fatty acid metabolism</keyword>
<evidence type="ECO:0000256" key="4">
    <source>
        <dbReference type="ARBA" id="ARBA00022832"/>
    </source>
</evidence>
<dbReference type="RefSeq" id="WP_180703387.1">
    <property type="nucleotide sequence ID" value="NZ_CAJUCR010000003.1"/>
</dbReference>
<dbReference type="AlphaFoldDB" id="A0A1V1I0D1"/>
<keyword evidence="5" id="KW-0809">Transit peptide</keyword>
<evidence type="ECO:0000256" key="3">
    <source>
        <dbReference type="ARBA" id="ARBA00022801"/>
    </source>
</evidence>
<organism evidence="10 11">
    <name type="scientific">Romboutsia ilealis</name>
    <dbReference type="NCBI Taxonomy" id="1115758"/>
    <lineage>
        <taxon>Bacteria</taxon>
        <taxon>Bacillati</taxon>
        <taxon>Bacillota</taxon>
        <taxon>Clostridia</taxon>
        <taxon>Peptostreptococcales</taxon>
        <taxon>Peptostreptococcaceae</taxon>
        <taxon>Romboutsia</taxon>
    </lineage>
</organism>
<dbReference type="GO" id="GO:0000036">
    <property type="term" value="F:acyl carrier activity"/>
    <property type="evidence" value="ECO:0007669"/>
    <property type="project" value="TreeGrafter"/>
</dbReference>
<evidence type="ECO:0000256" key="2">
    <source>
        <dbReference type="ARBA" id="ARBA00022516"/>
    </source>
</evidence>
<protein>
    <submittedName>
        <fullName evidence="10">Acyl-ACP thioesterase protein</fullName>
    </submittedName>
</protein>
<dbReference type="EMBL" id="LN555523">
    <property type="protein sequence ID" value="CED93691.1"/>
    <property type="molecule type" value="Genomic_DNA"/>
</dbReference>
<keyword evidence="6" id="KW-0443">Lipid metabolism</keyword>
<dbReference type="InterPro" id="IPR002864">
    <property type="entry name" value="Acyl-ACP_thioesterase_NHD"/>
</dbReference>
<evidence type="ECO:0000259" key="9">
    <source>
        <dbReference type="Pfam" id="PF20791"/>
    </source>
</evidence>
<dbReference type="Gene3D" id="3.10.129.10">
    <property type="entry name" value="Hotdog Thioesterase"/>
    <property type="match status" value="1"/>
</dbReference>
<dbReference type="GO" id="GO:0016297">
    <property type="term" value="F:fatty acyl-[ACP] hydrolase activity"/>
    <property type="evidence" value="ECO:0007669"/>
    <property type="project" value="InterPro"/>
</dbReference>
<evidence type="ECO:0000313" key="11">
    <source>
        <dbReference type="Proteomes" id="UP000245622"/>
    </source>
</evidence>
<dbReference type="GeneID" id="82205119"/>
<dbReference type="Pfam" id="PF20791">
    <property type="entry name" value="Acyl-ACP_TE_C"/>
    <property type="match status" value="1"/>
</dbReference>
<accession>A0A1V1I0D1</accession>
<proteinExistence type="inferred from homology"/>
<sequence length="251" mass="30371">MSKVFKKIYEVGYRDTNPRRECKFSSYMEFMSDIAFKHDASLGLSLSNLLESNHTWVVFNYKIKVFKPTNYQDELRVETYIKTFRKYFAVRVFEIYNEENELVLQSESLAFFIDMLKAKPCTIPDYYYNKYNISEEDKNIKIDKLKFEKTERVDIEKKFDIRYTDIDFNLHVGNVNYVRWIIDSMPLEVVKDYRICEFNIKYEKQIKDQESIIVNTKLEYEQDKVHANHIIIDKENNELSLLESYWEKIKS</sequence>
<keyword evidence="7" id="KW-0275">Fatty acid biosynthesis</keyword>
<dbReference type="SUPFAM" id="SSF54637">
    <property type="entry name" value="Thioesterase/thiol ester dehydrase-isomerase"/>
    <property type="match status" value="2"/>
</dbReference>
<keyword evidence="3" id="KW-0378">Hydrolase</keyword>
<gene>
    <name evidence="10" type="ORF">CRIB_940</name>
</gene>
<keyword evidence="11" id="KW-1185">Reference proteome</keyword>
<evidence type="ECO:0000313" key="10">
    <source>
        <dbReference type="EMBL" id="CED93691.1"/>
    </source>
</evidence>
<evidence type="ECO:0000256" key="6">
    <source>
        <dbReference type="ARBA" id="ARBA00023098"/>
    </source>
</evidence>
<evidence type="ECO:0000259" key="8">
    <source>
        <dbReference type="Pfam" id="PF01643"/>
    </source>
</evidence>
<reference evidence="10 11" key="1">
    <citation type="submission" date="2014-04" db="EMBL/GenBank/DDBJ databases">
        <authorList>
            <person name="Hornung B.V."/>
        </authorList>
    </citation>
    <scope>NUCLEOTIDE SEQUENCE [LARGE SCALE GENOMIC DNA]</scope>
    <source>
        <strain evidence="10 11">CRIB</strain>
    </source>
</reference>
<dbReference type="InterPro" id="IPR049427">
    <property type="entry name" value="Acyl-ACP_TE_C"/>
</dbReference>
<evidence type="ECO:0000256" key="5">
    <source>
        <dbReference type="ARBA" id="ARBA00022946"/>
    </source>
</evidence>
<evidence type="ECO:0000256" key="1">
    <source>
        <dbReference type="ARBA" id="ARBA00006500"/>
    </source>
</evidence>
<dbReference type="Proteomes" id="UP000245622">
    <property type="component" value="Chromosome 1"/>
</dbReference>
<feature type="domain" description="Acyl-ACP thioesterase N-terminal hotdog" evidence="8">
    <location>
        <begin position="3"/>
        <end position="131"/>
    </location>
</feature>
<name>A0A1V1I0D1_9FIRM</name>
<dbReference type="InterPro" id="IPR045023">
    <property type="entry name" value="FATA/B"/>
</dbReference>
<feature type="domain" description="Acyl-ACP thioesterase-like C-terminal" evidence="9">
    <location>
        <begin position="150"/>
        <end position="248"/>
    </location>
</feature>
<dbReference type="Pfam" id="PF01643">
    <property type="entry name" value="Acyl-ACP_TE"/>
    <property type="match status" value="1"/>
</dbReference>
<dbReference type="PANTHER" id="PTHR31727">
    <property type="entry name" value="OLEOYL-ACYL CARRIER PROTEIN THIOESTERASE 1, CHLOROPLASTIC"/>
    <property type="match status" value="1"/>
</dbReference>
<evidence type="ECO:0000256" key="7">
    <source>
        <dbReference type="ARBA" id="ARBA00023160"/>
    </source>
</evidence>
<dbReference type="InterPro" id="IPR029069">
    <property type="entry name" value="HotDog_dom_sf"/>
</dbReference>